<feature type="compositionally biased region" description="Low complexity" evidence="1">
    <location>
        <begin position="119"/>
        <end position="131"/>
    </location>
</feature>
<evidence type="ECO:0000256" key="1">
    <source>
        <dbReference type="SAM" id="MobiDB-lite"/>
    </source>
</evidence>
<feature type="region of interest" description="Disordered" evidence="1">
    <location>
        <begin position="1"/>
        <end position="148"/>
    </location>
</feature>
<evidence type="ECO:0000313" key="3">
    <source>
        <dbReference type="Proteomes" id="UP001432322"/>
    </source>
</evidence>
<dbReference type="EMBL" id="BTSY01000005">
    <property type="protein sequence ID" value="GMT29995.1"/>
    <property type="molecule type" value="Genomic_DNA"/>
</dbReference>
<feature type="non-terminal residue" evidence="2">
    <location>
        <position position="1"/>
    </location>
</feature>
<feature type="compositionally biased region" description="Low complexity" evidence="1">
    <location>
        <begin position="62"/>
        <end position="77"/>
    </location>
</feature>
<protein>
    <submittedName>
        <fullName evidence="2">Uncharacterized protein</fullName>
    </submittedName>
</protein>
<name>A0AAV5WHD8_9BILA</name>
<evidence type="ECO:0000313" key="2">
    <source>
        <dbReference type="EMBL" id="GMT29995.1"/>
    </source>
</evidence>
<accession>A0AAV5WHD8</accession>
<gene>
    <name evidence="2" type="ORF">PFISCL1PPCAC_21292</name>
</gene>
<sequence>DSVSTTGDSPNSESSKRKSVETELSAPAAKKARVEENEETKMFSSRKGYTRPYSGLTKDDSPSPSTSTGNSTPTVSSASKKTNKINEKEKFKSITEKINGRRTAREQSKRKTIELINDSKSSSRSSRSLSSPTNTAMKKTRQSTKDKS</sequence>
<organism evidence="2 3">
    <name type="scientific">Pristionchus fissidentatus</name>
    <dbReference type="NCBI Taxonomy" id="1538716"/>
    <lineage>
        <taxon>Eukaryota</taxon>
        <taxon>Metazoa</taxon>
        <taxon>Ecdysozoa</taxon>
        <taxon>Nematoda</taxon>
        <taxon>Chromadorea</taxon>
        <taxon>Rhabditida</taxon>
        <taxon>Rhabditina</taxon>
        <taxon>Diplogasteromorpha</taxon>
        <taxon>Diplogasteroidea</taxon>
        <taxon>Neodiplogasteridae</taxon>
        <taxon>Pristionchus</taxon>
    </lineage>
</organism>
<proteinExistence type="predicted"/>
<feature type="non-terminal residue" evidence="2">
    <location>
        <position position="148"/>
    </location>
</feature>
<feature type="compositionally biased region" description="Basic and acidic residues" evidence="1">
    <location>
        <begin position="32"/>
        <end position="41"/>
    </location>
</feature>
<comment type="caution">
    <text evidence="2">The sequence shown here is derived from an EMBL/GenBank/DDBJ whole genome shotgun (WGS) entry which is preliminary data.</text>
</comment>
<feature type="compositionally biased region" description="Basic and acidic residues" evidence="1">
    <location>
        <begin position="84"/>
        <end position="113"/>
    </location>
</feature>
<dbReference type="Proteomes" id="UP001432322">
    <property type="component" value="Unassembled WGS sequence"/>
</dbReference>
<feature type="compositionally biased region" description="Polar residues" evidence="1">
    <location>
        <begin position="1"/>
        <end position="13"/>
    </location>
</feature>
<keyword evidence="3" id="KW-1185">Reference proteome</keyword>
<reference evidence="2" key="1">
    <citation type="submission" date="2023-10" db="EMBL/GenBank/DDBJ databases">
        <title>Genome assembly of Pristionchus species.</title>
        <authorList>
            <person name="Yoshida K."/>
            <person name="Sommer R.J."/>
        </authorList>
    </citation>
    <scope>NUCLEOTIDE SEQUENCE</scope>
    <source>
        <strain evidence="2">RS5133</strain>
    </source>
</reference>
<dbReference type="AlphaFoldDB" id="A0AAV5WHD8"/>